<feature type="transmembrane region" description="Helical" evidence="1">
    <location>
        <begin position="183"/>
        <end position="204"/>
    </location>
</feature>
<accession>A0ABU2L677</accession>
<dbReference type="Proteomes" id="UP001183388">
    <property type="component" value="Unassembled WGS sequence"/>
</dbReference>
<keyword evidence="1" id="KW-0812">Transmembrane</keyword>
<comment type="caution">
    <text evidence="2">The sequence shown here is derived from an EMBL/GenBank/DDBJ whole genome shotgun (WGS) entry which is preliminary data.</text>
</comment>
<evidence type="ECO:0000256" key="1">
    <source>
        <dbReference type="SAM" id="Phobius"/>
    </source>
</evidence>
<feature type="transmembrane region" description="Helical" evidence="1">
    <location>
        <begin position="55"/>
        <end position="79"/>
    </location>
</feature>
<reference evidence="3" key="1">
    <citation type="submission" date="2023-07" db="EMBL/GenBank/DDBJ databases">
        <title>30 novel species of actinomycetes from the DSMZ collection.</title>
        <authorList>
            <person name="Nouioui I."/>
        </authorList>
    </citation>
    <scope>NUCLEOTIDE SEQUENCE [LARGE SCALE GENOMIC DNA]</scope>
    <source>
        <strain evidence="3">DSM 44917</strain>
    </source>
</reference>
<protein>
    <recommendedName>
        <fullName evidence="4">Aromatic ring-opening dioxygenase LigA</fullName>
    </recommendedName>
</protein>
<feature type="transmembrane region" description="Helical" evidence="1">
    <location>
        <begin position="259"/>
        <end position="280"/>
    </location>
</feature>
<feature type="transmembrane region" description="Helical" evidence="1">
    <location>
        <begin position="91"/>
        <end position="118"/>
    </location>
</feature>
<gene>
    <name evidence="2" type="ORF">RM780_07250</name>
</gene>
<name>A0ABU2L677_9ACTN</name>
<evidence type="ECO:0000313" key="2">
    <source>
        <dbReference type="EMBL" id="MDT0306758.1"/>
    </source>
</evidence>
<evidence type="ECO:0008006" key="4">
    <source>
        <dbReference type="Google" id="ProtNLM"/>
    </source>
</evidence>
<keyword evidence="1" id="KW-0472">Membrane</keyword>
<sequence>MRGGRPRRSRPGARPLLRALAIASCVPYLALKVAWLCGSHVGIPPGSELRSPDGAATLAAANALTAAMDACVIVLAFALTRPWGRRLPAWLLLLPLWAATGLLAPIVTGYPVSLAVGLLTDAAPAGGQEGEDAFLAPWVFGLVYGGFGVQALALGGLFALYIRDRWGHLLAGRLTAPPASRAWRAAAVATAALATATAVPDALWLAGSTAGLAPEQADGRDVTFFVTAVFAVLFAAAAAGGALLTAFRPRRLARLPLPGALAAAWTGSAALAAWGGWLLLAATLTRGTALPGERIPAVTLLSYAGQVLAGTLILALGARLLAARAAARPGASRP</sequence>
<feature type="transmembrane region" description="Helical" evidence="1">
    <location>
        <begin position="20"/>
        <end position="43"/>
    </location>
</feature>
<keyword evidence="3" id="KW-1185">Reference proteome</keyword>
<dbReference type="EMBL" id="JAVREN010000007">
    <property type="protein sequence ID" value="MDT0306758.1"/>
    <property type="molecule type" value="Genomic_DNA"/>
</dbReference>
<feature type="transmembrane region" description="Helical" evidence="1">
    <location>
        <begin position="138"/>
        <end position="162"/>
    </location>
</feature>
<evidence type="ECO:0000313" key="3">
    <source>
        <dbReference type="Proteomes" id="UP001183388"/>
    </source>
</evidence>
<dbReference type="RefSeq" id="WP_311629687.1">
    <property type="nucleotide sequence ID" value="NZ_JAVREN010000007.1"/>
</dbReference>
<feature type="transmembrane region" description="Helical" evidence="1">
    <location>
        <begin position="224"/>
        <end position="247"/>
    </location>
</feature>
<keyword evidence="1" id="KW-1133">Transmembrane helix</keyword>
<feature type="transmembrane region" description="Helical" evidence="1">
    <location>
        <begin position="300"/>
        <end position="322"/>
    </location>
</feature>
<proteinExistence type="predicted"/>
<organism evidence="2 3">
    <name type="scientific">Streptomyces boetiae</name>
    <dbReference type="NCBI Taxonomy" id="3075541"/>
    <lineage>
        <taxon>Bacteria</taxon>
        <taxon>Bacillati</taxon>
        <taxon>Actinomycetota</taxon>
        <taxon>Actinomycetes</taxon>
        <taxon>Kitasatosporales</taxon>
        <taxon>Streptomycetaceae</taxon>
        <taxon>Streptomyces</taxon>
    </lineage>
</organism>